<gene>
    <name evidence="4" type="ORF">BBW65_07290</name>
</gene>
<evidence type="ECO:0000256" key="2">
    <source>
        <dbReference type="SAM" id="Phobius"/>
    </source>
</evidence>
<keyword evidence="2" id="KW-0812">Transmembrane</keyword>
<feature type="compositionally biased region" description="Basic and acidic residues" evidence="1">
    <location>
        <begin position="130"/>
        <end position="144"/>
    </location>
</feature>
<evidence type="ECO:0000259" key="3">
    <source>
        <dbReference type="Pfam" id="PF05036"/>
    </source>
</evidence>
<feature type="transmembrane region" description="Helical" evidence="2">
    <location>
        <begin position="25"/>
        <end position="45"/>
    </location>
</feature>
<dbReference type="Proteomes" id="UP000092884">
    <property type="component" value="Chromosome"/>
</dbReference>
<evidence type="ECO:0000313" key="5">
    <source>
        <dbReference type="Proteomes" id="UP000092884"/>
    </source>
</evidence>
<dbReference type="STRING" id="222136.BBW65_07290"/>
<dbReference type="RefSeq" id="WP_066341523.1">
    <property type="nucleotide sequence ID" value="NZ_CP016503.1"/>
</dbReference>
<name>A0A1B1U7A9_9HELI</name>
<keyword evidence="5" id="KW-1185">Reference proteome</keyword>
<evidence type="ECO:0000313" key="4">
    <source>
        <dbReference type="EMBL" id="ANV98611.1"/>
    </source>
</evidence>
<keyword evidence="2" id="KW-1133">Transmembrane helix</keyword>
<dbReference type="AlphaFoldDB" id="A0A1B1U7A9"/>
<dbReference type="KEGG" id="het:BBW65_07290"/>
<feature type="region of interest" description="Disordered" evidence="1">
    <location>
        <begin position="109"/>
        <end position="144"/>
    </location>
</feature>
<dbReference type="Pfam" id="PF05036">
    <property type="entry name" value="SPOR"/>
    <property type="match status" value="1"/>
</dbReference>
<feature type="domain" description="SPOR" evidence="3">
    <location>
        <begin position="180"/>
        <end position="245"/>
    </location>
</feature>
<dbReference type="SUPFAM" id="SSF110997">
    <property type="entry name" value="Sporulation related repeat"/>
    <property type="match status" value="1"/>
</dbReference>
<reference evidence="5" key="1">
    <citation type="submission" date="2016-07" db="EMBL/GenBank/DDBJ databases">
        <authorList>
            <person name="Florea S."/>
            <person name="Webb J.S."/>
            <person name="Jaromczyk J."/>
            <person name="Schardl C.L."/>
        </authorList>
    </citation>
    <scope>NUCLEOTIDE SEQUENCE [LARGE SCALE GENOMIC DNA]</scope>
    <source>
        <strain evidence="5">MIT 01-6242</strain>
    </source>
</reference>
<dbReference type="OrthoDB" id="5372972at2"/>
<organism evidence="4 5">
    <name type="scientific">Helicobacter enhydrae</name>
    <dbReference type="NCBI Taxonomy" id="222136"/>
    <lineage>
        <taxon>Bacteria</taxon>
        <taxon>Pseudomonadati</taxon>
        <taxon>Campylobacterota</taxon>
        <taxon>Epsilonproteobacteria</taxon>
        <taxon>Campylobacterales</taxon>
        <taxon>Helicobacteraceae</taxon>
        <taxon>Helicobacter</taxon>
    </lineage>
</organism>
<keyword evidence="2" id="KW-0472">Membrane</keyword>
<dbReference type="InterPro" id="IPR007730">
    <property type="entry name" value="SPOR-like_dom"/>
</dbReference>
<sequence>MDHNLDDILMEETTNPTPKKSKKTLAILVASVSLIVILLIVIFFFTKKETALNEELAKLDQQKLENFVDQSMQSMGQKEEDDFEKMIADVKIKHEASQKKQNETLEAEIAGETAPSKPNAPIQEAPIASKEPKTEAPKPKTEVPKTEIALAPKTEVAHKKEPKKTKPPKEITKPQIKQIPKGFYYQVGVFSGTPNANFTKKIAAFMHRVQQANSNGKVVKKYLIGPYASKAKALDDAQKIADSFGKYIIIEIK</sequence>
<evidence type="ECO:0000256" key="1">
    <source>
        <dbReference type="SAM" id="MobiDB-lite"/>
    </source>
</evidence>
<dbReference type="InterPro" id="IPR036680">
    <property type="entry name" value="SPOR-like_sf"/>
</dbReference>
<protein>
    <recommendedName>
        <fullName evidence="3">SPOR domain-containing protein</fullName>
    </recommendedName>
</protein>
<dbReference type="GO" id="GO:0042834">
    <property type="term" value="F:peptidoglycan binding"/>
    <property type="evidence" value="ECO:0007669"/>
    <property type="project" value="InterPro"/>
</dbReference>
<proteinExistence type="predicted"/>
<accession>A0A1B1U7A9</accession>
<dbReference type="EMBL" id="CP016503">
    <property type="protein sequence ID" value="ANV98611.1"/>
    <property type="molecule type" value="Genomic_DNA"/>
</dbReference>